<keyword evidence="2 3" id="KW-0378">Hydrolase</keyword>
<feature type="region of interest" description="Disordered" evidence="4">
    <location>
        <begin position="1"/>
        <end position="31"/>
    </location>
</feature>
<feature type="compositionally biased region" description="Low complexity" evidence="4">
    <location>
        <begin position="9"/>
        <end position="31"/>
    </location>
</feature>
<feature type="site" description="Important for substrate specificity" evidence="3">
    <location>
        <position position="111"/>
    </location>
</feature>
<dbReference type="InterPro" id="IPR029001">
    <property type="entry name" value="ITPase-like_fam"/>
</dbReference>
<evidence type="ECO:0000313" key="6">
    <source>
        <dbReference type="Proteomes" id="UP000236488"/>
    </source>
</evidence>
<dbReference type="GO" id="GO:0036218">
    <property type="term" value="F:dTTP diphosphatase activity"/>
    <property type="evidence" value="ECO:0007669"/>
    <property type="project" value="RHEA"/>
</dbReference>
<keyword evidence="6" id="KW-1185">Reference proteome</keyword>
<comment type="subcellular location">
    <subcellularLocation>
        <location evidence="3">Cytoplasm</location>
    </subcellularLocation>
</comment>
<dbReference type="HAMAP" id="MF_00528">
    <property type="entry name" value="Maf"/>
    <property type="match status" value="1"/>
</dbReference>
<reference evidence="5 6" key="1">
    <citation type="journal article" date="2018" name="Int. J. Syst. Evol. Microbiol.">
        <title>Rubneribacter badeniensis gen. nov., sp. nov. and Enteroscipio rubneri gen. nov., sp. nov., new members of the Eggerthellaceae isolated from human faeces.</title>
        <authorList>
            <person name="Danylec N."/>
            <person name="Gobl A."/>
            <person name="Stoll D.A."/>
            <person name="Hetzer B."/>
            <person name="Kulling S.E."/>
            <person name="Huch M."/>
        </authorList>
    </citation>
    <scope>NUCLEOTIDE SEQUENCE [LARGE SCALE GENOMIC DNA]</scope>
    <source>
        <strain evidence="5 6">ResAG-85</strain>
    </source>
</reference>
<dbReference type="AlphaFoldDB" id="A0A2K2U5G0"/>
<dbReference type="GO" id="GO:0005737">
    <property type="term" value="C:cytoplasm"/>
    <property type="evidence" value="ECO:0007669"/>
    <property type="project" value="UniProtKB-SubCell"/>
</dbReference>
<proteinExistence type="inferred from homology"/>
<dbReference type="Proteomes" id="UP000236488">
    <property type="component" value="Unassembled WGS sequence"/>
</dbReference>
<dbReference type="GO" id="GO:0009117">
    <property type="term" value="P:nucleotide metabolic process"/>
    <property type="evidence" value="ECO:0007669"/>
    <property type="project" value="UniProtKB-KW"/>
</dbReference>
<comment type="function">
    <text evidence="3">Nucleoside triphosphate pyrophosphatase that hydrolyzes dTTP and UTP. May have a dual role in cell division arrest and in preventing the incorporation of modified nucleotides into cellular nucleic acids.</text>
</comment>
<evidence type="ECO:0000313" key="5">
    <source>
        <dbReference type="EMBL" id="PNV65430.1"/>
    </source>
</evidence>
<dbReference type="PANTHER" id="PTHR43213">
    <property type="entry name" value="BIFUNCTIONAL DTTP/UTP PYROPHOSPHATASE/METHYLTRANSFERASE PROTEIN-RELATED"/>
    <property type="match status" value="1"/>
</dbReference>
<gene>
    <name evidence="5" type="primary">maf</name>
    <name evidence="5" type="ORF">C2L80_06635</name>
</gene>
<dbReference type="Pfam" id="PF02545">
    <property type="entry name" value="Maf"/>
    <property type="match status" value="1"/>
</dbReference>
<evidence type="ECO:0000256" key="4">
    <source>
        <dbReference type="SAM" id="MobiDB-lite"/>
    </source>
</evidence>
<name>A0A2K2U5G0_9ACTN</name>
<feature type="site" description="Important for substrate specificity" evidence="3">
    <location>
        <position position="45"/>
    </location>
</feature>
<evidence type="ECO:0000256" key="3">
    <source>
        <dbReference type="HAMAP-Rule" id="MF_00528"/>
    </source>
</evidence>
<dbReference type="RefSeq" id="WP_103262886.1">
    <property type="nucleotide sequence ID" value="NZ_PPEL01000031.1"/>
</dbReference>
<dbReference type="NCBIfam" id="TIGR00172">
    <property type="entry name" value="maf"/>
    <property type="match status" value="1"/>
</dbReference>
<protein>
    <recommendedName>
        <fullName evidence="3">dTTP/UTP pyrophosphatase</fullName>
        <shortName evidence="3">dTTPase/UTPase</shortName>
        <ecNumber evidence="3">3.6.1.9</ecNumber>
    </recommendedName>
    <alternativeName>
        <fullName evidence="3">Nucleoside triphosphate pyrophosphatase</fullName>
    </alternativeName>
    <alternativeName>
        <fullName evidence="3">Nucleotide pyrophosphatase</fullName>
        <shortName evidence="3">Nucleotide PPase</shortName>
    </alternativeName>
</protein>
<comment type="caution">
    <text evidence="5">The sequence shown here is derived from an EMBL/GenBank/DDBJ whole genome shotgun (WGS) entry which is preliminary data.</text>
</comment>
<evidence type="ECO:0000256" key="2">
    <source>
        <dbReference type="ARBA" id="ARBA00022801"/>
    </source>
</evidence>
<dbReference type="Gene3D" id="3.90.950.10">
    <property type="match status" value="1"/>
</dbReference>
<keyword evidence="3" id="KW-0546">Nucleotide metabolism</keyword>
<organism evidence="5 6">
    <name type="scientific">Rubneribacter badeniensis</name>
    <dbReference type="NCBI Taxonomy" id="2070688"/>
    <lineage>
        <taxon>Bacteria</taxon>
        <taxon>Bacillati</taxon>
        <taxon>Actinomycetota</taxon>
        <taxon>Coriobacteriia</taxon>
        <taxon>Eggerthellales</taxon>
        <taxon>Eggerthellaceae</taxon>
        <taxon>Rubneribacter</taxon>
    </lineage>
</organism>
<comment type="cofactor">
    <cofactor evidence="1 3">
        <name>a divalent metal cation</name>
        <dbReference type="ChEBI" id="CHEBI:60240"/>
    </cofactor>
</comment>
<accession>A0A2K2U5G0</accession>
<comment type="caution">
    <text evidence="3">Lacks conserved residue(s) required for the propagation of feature annotation.</text>
</comment>
<feature type="site" description="Important for substrate specificity" evidence="3">
    <location>
        <position position="202"/>
    </location>
</feature>
<keyword evidence="3" id="KW-0963">Cytoplasm</keyword>
<comment type="catalytic activity">
    <reaction evidence="3">
        <text>dTTP + H2O = dTMP + diphosphate + H(+)</text>
        <dbReference type="Rhea" id="RHEA:28534"/>
        <dbReference type="ChEBI" id="CHEBI:15377"/>
        <dbReference type="ChEBI" id="CHEBI:15378"/>
        <dbReference type="ChEBI" id="CHEBI:33019"/>
        <dbReference type="ChEBI" id="CHEBI:37568"/>
        <dbReference type="ChEBI" id="CHEBI:63528"/>
        <dbReference type="EC" id="3.6.1.9"/>
    </reaction>
</comment>
<evidence type="ECO:0000256" key="1">
    <source>
        <dbReference type="ARBA" id="ARBA00001968"/>
    </source>
</evidence>
<feature type="active site" description="Proton acceptor" evidence="3">
    <location>
        <position position="110"/>
    </location>
</feature>
<dbReference type="EC" id="3.6.1.9" evidence="3"/>
<dbReference type="PIRSF" id="PIRSF006305">
    <property type="entry name" value="Maf"/>
    <property type="match status" value="1"/>
</dbReference>
<dbReference type="CDD" id="cd00555">
    <property type="entry name" value="Maf"/>
    <property type="match status" value="1"/>
</dbReference>
<sequence>MENEQNILPDVASPSAAPPATDSASPASADAAPSLDVILASASPRRRQLLADAGVAFTVRASEVDEALDADLLADPREAAKKLAERKAGAVVQEVLAEGYTGMAAVLGADTMVVLDGEIFGKPANLSHATHMLRRLSGRTHEVVTAVSVWMMAAPDPEQVSLGFRTFADVARVTFRELSDEEIASYLRKGESFDKAGAYAVQGAGADLVARVEGDLDTVIGLPVGRLLREFPDLSRSSS</sequence>
<comment type="similarity">
    <text evidence="3">Belongs to the Maf family. YhdE subfamily.</text>
</comment>
<dbReference type="PANTHER" id="PTHR43213:SF5">
    <property type="entry name" value="BIFUNCTIONAL DTTP_UTP PYROPHOSPHATASE_METHYLTRANSFERASE PROTEIN-RELATED"/>
    <property type="match status" value="1"/>
</dbReference>
<dbReference type="EMBL" id="PPEL01000031">
    <property type="protein sequence ID" value="PNV65430.1"/>
    <property type="molecule type" value="Genomic_DNA"/>
</dbReference>
<dbReference type="InterPro" id="IPR003697">
    <property type="entry name" value="Maf-like"/>
</dbReference>
<dbReference type="SUPFAM" id="SSF52972">
    <property type="entry name" value="ITPase-like"/>
    <property type="match status" value="1"/>
</dbReference>
<comment type="catalytic activity">
    <reaction evidence="3">
        <text>UTP + H2O = UMP + diphosphate + H(+)</text>
        <dbReference type="Rhea" id="RHEA:29395"/>
        <dbReference type="ChEBI" id="CHEBI:15377"/>
        <dbReference type="ChEBI" id="CHEBI:15378"/>
        <dbReference type="ChEBI" id="CHEBI:33019"/>
        <dbReference type="ChEBI" id="CHEBI:46398"/>
        <dbReference type="ChEBI" id="CHEBI:57865"/>
        <dbReference type="EC" id="3.6.1.9"/>
    </reaction>
</comment>
<dbReference type="GO" id="GO:0036221">
    <property type="term" value="F:UTP diphosphatase activity"/>
    <property type="evidence" value="ECO:0007669"/>
    <property type="project" value="RHEA"/>
</dbReference>